<gene>
    <name evidence="1" type="ORF">AC578_5674</name>
</gene>
<evidence type="ECO:0000313" key="1">
    <source>
        <dbReference type="EMBL" id="KXS96941.1"/>
    </source>
</evidence>
<dbReference type="Proteomes" id="UP000070133">
    <property type="component" value="Unassembled WGS sequence"/>
</dbReference>
<name>A0A139H3E9_9PEZI</name>
<organism evidence="1 2">
    <name type="scientific">Pseudocercospora eumusae</name>
    <dbReference type="NCBI Taxonomy" id="321146"/>
    <lineage>
        <taxon>Eukaryota</taxon>
        <taxon>Fungi</taxon>
        <taxon>Dikarya</taxon>
        <taxon>Ascomycota</taxon>
        <taxon>Pezizomycotina</taxon>
        <taxon>Dothideomycetes</taxon>
        <taxon>Dothideomycetidae</taxon>
        <taxon>Mycosphaerellales</taxon>
        <taxon>Mycosphaerellaceae</taxon>
        <taxon>Pseudocercospora</taxon>
    </lineage>
</organism>
<proteinExistence type="predicted"/>
<reference evidence="1 2" key="1">
    <citation type="submission" date="2015-07" db="EMBL/GenBank/DDBJ databases">
        <title>Comparative genomics of the Sigatoka disease complex on banana suggests a link between parallel evolutionary changes in Pseudocercospora fijiensis and Pseudocercospora eumusae and increased virulence on the banana host.</title>
        <authorList>
            <person name="Chang T.-C."/>
            <person name="Salvucci A."/>
            <person name="Crous P.W."/>
            <person name="Stergiopoulos I."/>
        </authorList>
    </citation>
    <scope>NUCLEOTIDE SEQUENCE [LARGE SCALE GENOMIC DNA]</scope>
    <source>
        <strain evidence="1 2">CBS 114824</strain>
    </source>
</reference>
<dbReference type="EMBL" id="LFZN01000158">
    <property type="protein sequence ID" value="KXS96941.1"/>
    <property type="molecule type" value="Genomic_DNA"/>
</dbReference>
<comment type="caution">
    <text evidence="1">The sequence shown here is derived from an EMBL/GenBank/DDBJ whole genome shotgun (WGS) entry which is preliminary data.</text>
</comment>
<protein>
    <submittedName>
        <fullName evidence="1">Uncharacterized protein</fullName>
    </submittedName>
</protein>
<sequence length="190" mass="21579">MPDSDCTKADALHLPRRDMFELLKRHSIALGSQKYYLSTAALLLCAQDHSFLQGVILRFDNNVDGGYIEMVNKGAGGEEWMNDICEYSVKSQTYDDRKARSWLQYYYDIPTELDWDGEVKETPKAYPISKEISETLGQDPSLRPTEQQLMDMKHNLTEEECSTPAKMRLALIKASDIGQPELVINTNPAP</sequence>
<keyword evidence="2" id="KW-1185">Reference proteome</keyword>
<accession>A0A139H3E9</accession>
<evidence type="ECO:0000313" key="2">
    <source>
        <dbReference type="Proteomes" id="UP000070133"/>
    </source>
</evidence>
<dbReference type="AlphaFoldDB" id="A0A139H3E9"/>